<organism evidence="1 2">
    <name type="scientific">Aspergillus heteromorphus CBS 117.55</name>
    <dbReference type="NCBI Taxonomy" id="1448321"/>
    <lineage>
        <taxon>Eukaryota</taxon>
        <taxon>Fungi</taxon>
        <taxon>Dikarya</taxon>
        <taxon>Ascomycota</taxon>
        <taxon>Pezizomycotina</taxon>
        <taxon>Eurotiomycetes</taxon>
        <taxon>Eurotiomycetidae</taxon>
        <taxon>Eurotiales</taxon>
        <taxon>Aspergillaceae</taxon>
        <taxon>Aspergillus</taxon>
        <taxon>Aspergillus subgen. Circumdati</taxon>
    </lineage>
</organism>
<dbReference type="VEuPathDB" id="FungiDB:BO70DRAFT_423065"/>
<dbReference type="EMBL" id="MSFL01000008">
    <property type="protein sequence ID" value="PWY85949.1"/>
    <property type="molecule type" value="Genomic_DNA"/>
</dbReference>
<dbReference type="Proteomes" id="UP000247233">
    <property type="component" value="Unassembled WGS sequence"/>
</dbReference>
<keyword evidence="2" id="KW-1185">Reference proteome</keyword>
<evidence type="ECO:0000313" key="2">
    <source>
        <dbReference type="Proteomes" id="UP000247233"/>
    </source>
</evidence>
<dbReference type="SUPFAM" id="SSF53335">
    <property type="entry name" value="S-adenosyl-L-methionine-dependent methyltransferases"/>
    <property type="match status" value="1"/>
</dbReference>
<dbReference type="Gene3D" id="3.40.50.150">
    <property type="entry name" value="Vaccinia Virus protein VP39"/>
    <property type="match status" value="1"/>
</dbReference>
<dbReference type="OrthoDB" id="10061782at2759"/>
<comment type="caution">
    <text evidence="1">The sequence shown here is derived from an EMBL/GenBank/DDBJ whole genome shotgun (WGS) entry which is preliminary data.</text>
</comment>
<evidence type="ECO:0000313" key="1">
    <source>
        <dbReference type="EMBL" id="PWY85949.1"/>
    </source>
</evidence>
<sequence>MPPFVLHAFFVANTGSRHMDIGVGTGLFPAVYRDEMQHEGKQWPQQLTLVDMNTACLDKAAARMNCPEKTTVLQADIFEPIPVPAETKFDSITLMYLLHCLPPPSERKSTVFAHLKDNLTPERTLFGATVLGQEVHHNWIGRLWIMLYNWKGIFHNVDDTAQAFVKSLELELEEVDANVVGVVLLFRARNSRLP</sequence>
<accession>A0A317WI29</accession>
<dbReference type="GeneID" id="37069823"/>
<protein>
    <submittedName>
        <fullName evidence="1">Uncharacterized protein</fullName>
    </submittedName>
</protein>
<reference evidence="1 2" key="1">
    <citation type="submission" date="2016-12" db="EMBL/GenBank/DDBJ databases">
        <title>The genomes of Aspergillus section Nigri reveals drivers in fungal speciation.</title>
        <authorList>
            <consortium name="DOE Joint Genome Institute"/>
            <person name="Vesth T.C."/>
            <person name="Nybo J."/>
            <person name="Theobald S."/>
            <person name="Brandl J."/>
            <person name="Frisvad J.C."/>
            <person name="Nielsen K.F."/>
            <person name="Lyhne E.K."/>
            <person name="Kogle M.E."/>
            <person name="Kuo A."/>
            <person name="Riley R."/>
            <person name="Clum A."/>
            <person name="Nolan M."/>
            <person name="Lipzen A."/>
            <person name="Salamov A."/>
            <person name="Henrissat B."/>
            <person name="Wiebenga A."/>
            <person name="De Vries R.P."/>
            <person name="Grigoriev I.V."/>
            <person name="Mortensen U.H."/>
            <person name="Andersen M.R."/>
            <person name="Baker S.E."/>
        </authorList>
    </citation>
    <scope>NUCLEOTIDE SEQUENCE [LARGE SCALE GENOMIC DNA]</scope>
    <source>
        <strain evidence="1 2">CBS 117.55</strain>
    </source>
</reference>
<dbReference type="InterPro" id="IPR029063">
    <property type="entry name" value="SAM-dependent_MTases_sf"/>
</dbReference>
<dbReference type="AlphaFoldDB" id="A0A317WI29"/>
<proteinExistence type="predicted"/>
<dbReference type="STRING" id="1448321.A0A317WI29"/>
<name>A0A317WI29_9EURO</name>
<dbReference type="RefSeq" id="XP_025400501.1">
    <property type="nucleotide sequence ID" value="XM_025547586.1"/>
</dbReference>
<dbReference type="Pfam" id="PF13489">
    <property type="entry name" value="Methyltransf_23"/>
    <property type="match status" value="1"/>
</dbReference>
<gene>
    <name evidence="1" type="ORF">BO70DRAFT_423065</name>
</gene>